<dbReference type="HOGENOM" id="CLU_002289_6_0_1"/>
<dbReference type="InParanoid" id="E9GEI4"/>
<evidence type="ECO:0000256" key="9">
    <source>
        <dbReference type="SAM" id="Phobius"/>
    </source>
</evidence>
<dbReference type="PANTHER" id="PTHR11453:SF127">
    <property type="entry name" value="SOLUTE CARRIER FAMILY 4 MEMBER 11"/>
    <property type="match status" value="1"/>
</dbReference>
<dbReference type="InterPro" id="IPR011531">
    <property type="entry name" value="HCO3_transpt-like_TM_dom"/>
</dbReference>
<feature type="transmembrane region" description="Helical" evidence="9">
    <location>
        <begin position="567"/>
        <end position="587"/>
    </location>
</feature>
<keyword evidence="3" id="KW-0813">Transport</keyword>
<dbReference type="GO" id="GO:0022857">
    <property type="term" value="F:transmembrane transporter activity"/>
    <property type="evidence" value="ECO:0000318"/>
    <property type="project" value="GO_Central"/>
</dbReference>
<dbReference type="InterPro" id="IPR016152">
    <property type="entry name" value="PTrfase/Anion_transptr"/>
</dbReference>
<keyword evidence="5 9" id="KW-0812">Transmembrane</keyword>
<evidence type="ECO:0000256" key="1">
    <source>
        <dbReference type="ARBA" id="ARBA00004651"/>
    </source>
</evidence>
<dbReference type="AlphaFoldDB" id="E9GEI4"/>
<feature type="transmembrane region" description="Helical" evidence="9">
    <location>
        <begin position="511"/>
        <end position="533"/>
    </location>
</feature>
<reference evidence="11 12" key="1">
    <citation type="journal article" date="2011" name="Science">
        <title>The ecoresponsive genome of Daphnia pulex.</title>
        <authorList>
            <person name="Colbourne J.K."/>
            <person name="Pfrender M.E."/>
            <person name="Gilbert D."/>
            <person name="Thomas W.K."/>
            <person name="Tucker A."/>
            <person name="Oakley T.H."/>
            <person name="Tokishita S."/>
            <person name="Aerts A."/>
            <person name="Arnold G.J."/>
            <person name="Basu M.K."/>
            <person name="Bauer D.J."/>
            <person name="Caceres C.E."/>
            <person name="Carmel L."/>
            <person name="Casola C."/>
            <person name="Choi J.H."/>
            <person name="Detter J.C."/>
            <person name="Dong Q."/>
            <person name="Dusheyko S."/>
            <person name="Eads B.D."/>
            <person name="Frohlich T."/>
            <person name="Geiler-Samerotte K.A."/>
            <person name="Gerlach D."/>
            <person name="Hatcher P."/>
            <person name="Jogdeo S."/>
            <person name="Krijgsveld J."/>
            <person name="Kriventseva E.V."/>
            <person name="Kultz D."/>
            <person name="Laforsch C."/>
            <person name="Lindquist E."/>
            <person name="Lopez J."/>
            <person name="Manak J.R."/>
            <person name="Muller J."/>
            <person name="Pangilinan J."/>
            <person name="Patwardhan R.P."/>
            <person name="Pitluck S."/>
            <person name="Pritham E.J."/>
            <person name="Rechtsteiner A."/>
            <person name="Rho M."/>
            <person name="Rogozin I.B."/>
            <person name="Sakarya O."/>
            <person name="Salamov A."/>
            <person name="Schaack S."/>
            <person name="Shapiro H."/>
            <person name="Shiga Y."/>
            <person name="Skalitzky C."/>
            <person name="Smith Z."/>
            <person name="Souvorov A."/>
            <person name="Sung W."/>
            <person name="Tang Z."/>
            <person name="Tsuchiya D."/>
            <person name="Tu H."/>
            <person name="Vos H."/>
            <person name="Wang M."/>
            <person name="Wolf Y.I."/>
            <person name="Yamagata H."/>
            <person name="Yamada T."/>
            <person name="Ye Y."/>
            <person name="Shaw J.R."/>
            <person name="Andrews J."/>
            <person name="Crease T.J."/>
            <person name="Tang H."/>
            <person name="Lucas S.M."/>
            <person name="Robertson H.M."/>
            <person name="Bork P."/>
            <person name="Koonin E.V."/>
            <person name="Zdobnov E.M."/>
            <person name="Grigoriev I.V."/>
            <person name="Lynch M."/>
            <person name="Boore J.L."/>
        </authorList>
    </citation>
    <scope>NUCLEOTIDE SEQUENCE [LARGE SCALE GENOMIC DNA]</scope>
</reference>
<dbReference type="Proteomes" id="UP000000305">
    <property type="component" value="Unassembled WGS sequence"/>
</dbReference>
<feature type="domain" description="Bicarbonate transporter-like transmembrane" evidence="10">
    <location>
        <begin position="156"/>
        <end position="700"/>
    </location>
</feature>
<keyword evidence="4" id="KW-1003">Cell membrane</keyword>
<name>E9GEI4_DAPPU</name>
<dbReference type="SUPFAM" id="SSF55804">
    <property type="entry name" value="Phoshotransferase/anion transport protein"/>
    <property type="match status" value="1"/>
</dbReference>
<evidence type="ECO:0000256" key="7">
    <source>
        <dbReference type="ARBA" id="ARBA00023065"/>
    </source>
</evidence>
<dbReference type="InterPro" id="IPR003020">
    <property type="entry name" value="HCO3_transpt_euk"/>
</dbReference>
<evidence type="ECO:0000313" key="12">
    <source>
        <dbReference type="Proteomes" id="UP000000305"/>
    </source>
</evidence>
<dbReference type="GO" id="GO:0016323">
    <property type="term" value="C:basolateral plasma membrane"/>
    <property type="evidence" value="ECO:0000318"/>
    <property type="project" value="GO_Central"/>
</dbReference>
<dbReference type="Gene3D" id="1.10.287.570">
    <property type="entry name" value="Helical hairpin bin"/>
    <property type="match status" value="1"/>
</dbReference>
<evidence type="ECO:0000256" key="4">
    <source>
        <dbReference type="ARBA" id="ARBA00022475"/>
    </source>
</evidence>
<dbReference type="GO" id="GO:0006820">
    <property type="term" value="P:monoatomic anion transport"/>
    <property type="evidence" value="ECO:0007669"/>
    <property type="project" value="InterPro"/>
</dbReference>
<evidence type="ECO:0000256" key="2">
    <source>
        <dbReference type="ARBA" id="ARBA00010993"/>
    </source>
</evidence>
<protein>
    <recommendedName>
        <fullName evidence="10">Bicarbonate transporter-like transmembrane domain-containing protein</fullName>
    </recommendedName>
</protein>
<feature type="transmembrane region" description="Helical" evidence="9">
    <location>
        <begin position="229"/>
        <end position="253"/>
    </location>
</feature>
<dbReference type="Pfam" id="PF00955">
    <property type="entry name" value="HCO3_cotransp"/>
    <property type="match status" value="1"/>
</dbReference>
<dbReference type="eggNOG" id="KOG1172">
    <property type="taxonomic scope" value="Eukaryota"/>
</dbReference>
<dbReference type="FunFam" id="1.10.287.570:FF:000002">
    <property type="entry name" value="Solute carrier family 4 member 11"/>
    <property type="match status" value="1"/>
</dbReference>
<gene>
    <name evidence="11" type="ORF">DAPPUDRAFT_49373</name>
</gene>
<evidence type="ECO:0000256" key="8">
    <source>
        <dbReference type="ARBA" id="ARBA00023136"/>
    </source>
</evidence>
<dbReference type="Gene3D" id="3.40.930.10">
    <property type="entry name" value="Mannitol-specific EII, Chain A"/>
    <property type="match status" value="1"/>
</dbReference>
<evidence type="ECO:0000256" key="5">
    <source>
        <dbReference type="ARBA" id="ARBA00022692"/>
    </source>
</evidence>
<keyword evidence="7" id="KW-0406">Ion transport</keyword>
<sequence length="701" mass="78772">MTSHGSAQCKCTNGNFSLVFITHQKLTIRADVPSLMKRHTAIIRLKQPTNMGDTCHDVQLLILILCPVKEKSTKNGLETGRTFATLLADANLRRQLLEVTTEKEFKRLMLKRTQELIDEQRQSRIAIPIQMDNDVQSKPKGVETKKNIWKFGQFGQGIREDLCRRLPHYISDYVDGVVGKKTPQKVLSTTFFLYFACLLPAIAFGVLNDHNTHGKIGVKKVIMGQTIGGLFFAIFGGQPLLILLTTAPLALYIKVISSICDDFQLDFFAMYGCVGLWCAFFLLIFSLFNVSRLMHWCTRSTEEIFGLFISVAFCVDACRDTAKNFQTNFYSSQCQGENAITNITKSLSSSLTFYSWNDTRANDSSDAIAYPNDEPMGVECNQASSVLFLLLMLGTVWLGVSIFNFKKTPFLSAGKREILADYALPIAVVTMSFVGSFFFREVKAEPFRYDDSENVFTVTPLERLPGLAIAGAMGLGFALSLLILMDQNISSAMVNTPLNNLKKGPAYHWDLFVMAILTAALSAVGLPWMHALVPHSPLHARALADVKERVHQGHVYQIIVRVRETRLTVLFSHILIGLSIMLLPYPLAYIPPAVLNGLFLYVAVTGLGGNQMFERISLFFTEQSAYPPNHYIRRVPQRKIHQFTGCQLAQLMLMCLFGFVPWPYMKMIFPVILLSLLPIRHLIVPRVVEDRFLKALDSSEH</sequence>
<evidence type="ECO:0000256" key="6">
    <source>
        <dbReference type="ARBA" id="ARBA00022989"/>
    </source>
</evidence>
<feature type="transmembrane region" description="Helical" evidence="9">
    <location>
        <begin position="191"/>
        <end position="208"/>
    </location>
</feature>
<dbReference type="GO" id="GO:0055085">
    <property type="term" value="P:transmembrane transport"/>
    <property type="evidence" value="ECO:0000318"/>
    <property type="project" value="GO_Central"/>
</dbReference>
<dbReference type="OMA" id="RRAPFYW"/>
<keyword evidence="8 9" id="KW-0472">Membrane</keyword>
<dbReference type="KEGG" id="dpx:DAPPUDRAFT_49373"/>
<evidence type="ECO:0000259" key="10">
    <source>
        <dbReference type="Pfam" id="PF00955"/>
    </source>
</evidence>
<feature type="transmembrane region" description="Helical" evidence="9">
    <location>
        <begin position="418"/>
        <end position="439"/>
    </location>
</feature>
<proteinExistence type="inferred from homology"/>
<dbReference type="OrthoDB" id="1735926at2759"/>
<dbReference type="EMBL" id="GL732540">
    <property type="protein sequence ID" value="EFX82307.1"/>
    <property type="molecule type" value="Genomic_DNA"/>
</dbReference>
<comment type="similarity">
    <text evidence="2">Belongs to the anion exchanger (TC 2.A.31) family.</text>
</comment>
<keyword evidence="12" id="KW-1185">Reference proteome</keyword>
<evidence type="ECO:0000256" key="3">
    <source>
        <dbReference type="ARBA" id="ARBA00022448"/>
    </source>
</evidence>
<feature type="transmembrane region" description="Helical" evidence="9">
    <location>
        <begin position="268"/>
        <end position="290"/>
    </location>
</feature>
<dbReference type="STRING" id="6669.E9GEI4"/>
<dbReference type="GO" id="GO:0005886">
    <property type="term" value="C:plasma membrane"/>
    <property type="evidence" value="ECO:0000318"/>
    <property type="project" value="GO_Central"/>
</dbReference>
<feature type="transmembrane region" description="Helical" evidence="9">
    <location>
        <begin position="386"/>
        <end position="406"/>
    </location>
</feature>
<dbReference type="PhylomeDB" id="E9GEI4"/>
<dbReference type="PANTHER" id="PTHR11453">
    <property type="entry name" value="ANION EXCHANGE PROTEIN"/>
    <property type="match status" value="1"/>
</dbReference>
<dbReference type="GO" id="GO:0005452">
    <property type="term" value="F:solute:inorganic anion antiporter activity"/>
    <property type="evidence" value="ECO:0007669"/>
    <property type="project" value="InterPro"/>
</dbReference>
<dbReference type="GO" id="GO:0050801">
    <property type="term" value="P:monoatomic ion homeostasis"/>
    <property type="evidence" value="ECO:0000318"/>
    <property type="project" value="GO_Central"/>
</dbReference>
<dbReference type="PRINTS" id="PR01231">
    <property type="entry name" value="HCO3TRNSPORT"/>
</dbReference>
<comment type="subcellular location">
    <subcellularLocation>
        <location evidence="1">Cell membrane</location>
        <topology evidence="1">Multi-pass membrane protein</topology>
    </subcellularLocation>
</comment>
<evidence type="ECO:0000313" key="11">
    <source>
        <dbReference type="EMBL" id="EFX82307.1"/>
    </source>
</evidence>
<keyword evidence="6 9" id="KW-1133">Transmembrane helix</keyword>
<accession>E9GEI4</accession>
<organism evidence="11 12">
    <name type="scientific">Daphnia pulex</name>
    <name type="common">Water flea</name>
    <dbReference type="NCBI Taxonomy" id="6669"/>
    <lineage>
        <taxon>Eukaryota</taxon>
        <taxon>Metazoa</taxon>
        <taxon>Ecdysozoa</taxon>
        <taxon>Arthropoda</taxon>
        <taxon>Crustacea</taxon>
        <taxon>Branchiopoda</taxon>
        <taxon>Diplostraca</taxon>
        <taxon>Cladocera</taxon>
        <taxon>Anomopoda</taxon>
        <taxon>Daphniidae</taxon>
        <taxon>Daphnia</taxon>
    </lineage>
</organism>
<feature type="transmembrane region" description="Helical" evidence="9">
    <location>
        <begin position="668"/>
        <end position="688"/>
    </location>
</feature>
<feature type="transmembrane region" description="Helical" evidence="9">
    <location>
        <begin position="464"/>
        <end position="485"/>
    </location>
</feature>